<comment type="caution">
    <text evidence="2">The sequence shown here is derived from an EMBL/GenBank/DDBJ whole genome shotgun (WGS) entry which is preliminary data.</text>
</comment>
<keyword evidence="1" id="KW-0732">Signal</keyword>
<evidence type="ECO:0000256" key="1">
    <source>
        <dbReference type="SAM" id="SignalP"/>
    </source>
</evidence>
<accession>A0A4R5MEW6</accession>
<dbReference type="OrthoDB" id="8896593at2"/>
<gene>
    <name evidence="2" type="ORF">EYW47_05745</name>
</gene>
<proteinExistence type="predicted"/>
<dbReference type="AlphaFoldDB" id="A0A4R5MEW6"/>
<dbReference type="Proteomes" id="UP000295722">
    <property type="component" value="Unassembled WGS sequence"/>
</dbReference>
<reference evidence="2 3" key="1">
    <citation type="submission" date="2019-03" db="EMBL/GenBank/DDBJ databases">
        <title>Paraburkholderia sp. 4M-K11, isolated from subtropical forest soil.</title>
        <authorList>
            <person name="Gao Z.-H."/>
            <person name="Qiu L.-H."/>
        </authorList>
    </citation>
    <scope>NUCLEOTIDE SEQUENCE [LARGE SCALE GENOMIC DNA]</scope>
    <source>
        <strain evidence="2 3">4M-K11</strain>
    </source>
</reference>
<dbReference type="PROSITE" id="PS51257">
    <property type="entry name" value="PROKAR_LIPOPROTEIN"/>
    <property type="match status" value="1"/>
</dbReference>
<evidence type="ECO:0000313" key="2">
    <source>
        <dbReference type="EMBL" id="TDG25672.1"/>
    </source>
</evidence>
<evidence type="ECO:0008006" key="4">
    <source>
        <dbReference type="Google" id="ProtNLM"/>
    </source>
</evidence>
<feature type="chain" id="PRO_5020308427" description="ABC-type transport auxiliary lipoprotein component domain-containing protein" evidence="1">
    <location>
        <begin position="21"/>
        <end position="216"/>
    </location>
</feature>
<evidence type="ECO:0000313" key="3">
    <source>
        <dbReference type="Proteomes" id="UP000295722"/>
    </source>
</evidence>
<organism evidence="2 3">
    <name type="scientific">Paraburkholderia silviterrae</name>
    <dbReference type="NCBI Taxonomy" id="2528715"/>
    <lineage>
        <taxon>Bacteria</taxon>
        <taxon>Pseudomonadati</taxon>
        <taxon>Pseudomonadota</taxon>
        <taxon>Betaproteobacteria</taxon>
        <taxon>Burkholderiales</taxon>
        <taxon>Burkholderiaceae</taxon>
        <taxon>Paraburkholderia</taxon>
    </lineage>
</organism>
<feature type="signal peptide" evidence="1">
    <location>
        <begin position="1"/>
        <end position="20"/>
    </location>
</feature>
<dbReference type="EMBL" id="SMRP01000002">
    <property type="protein sequence ID" value="TDG25672.1"/>
    <property type="molecule type" value="Genomic_DNA"/>
</dbReference>
<keyword evidence="3" id="KW-1185">Reference proteome</keyword>
<sequence length="216" mass="22062">MRTIATCAATAAIASLSACTYNVPLSAQSGAAEVMSTKATKGSAYIVMSPELSSLGRTVKPGLICGAHSYPIYAGDVIRSSLIKTLEGAYSSVSASDSLPTAAQGPVFKFDVADFDPRLRFAQGFWSGSADANVDLAIRARVTSPTGAELITTTFRGQGHGSEDGQGCGMGADALSDAAAKAIRSAMENFVDKVINTGALQQPIAQTTQAATASAK</sequence>
<protein>
    <recommendedName>
        <fullName evidence="4">ABC-type transport auxiliary lipoprotein component domain-containing protein</fullName>
    </recommendedName>
</protein>
<name>A0A4R5MEW6_9BURK</name>